<dbReference type="PROSITE" id="PS00028">
    <property type="entry name" value="ZINC_FINGER_C2H2_1"/>
    <property type="match status" value="1"/>
</dbReference>
<evidence type="ECO:0000313" key="5">
    <source>
        <dbReference type="Proteomes" id="UP000094527"/>
    </source>
</evidence>
<keyword evidence="1" id="KW-0479">Metal-binding</keyword>
<keyword evidence="5" id="KW-1185">Reference proteome</keyword>
<dbReference type="EMBL" id="LJIJ01000035">
    <property type="protein sequence ID" value="ODN04865.1"/>
    <property type="molecule type" value="Genomic_DNA"/>
</dbReference>
<gene>
    <name evidence="4" type="ORF">Ocin01_01860</name>
</gene>
<feature type="compositionally biased region" description="Basic and acidic residues" evidence="2">
    <location>
        <begin position="255"/>
        <end position="265"/>
    </location>
</feature>
<keyword evidence="1" id="KW-0862">Zinc</keyword>
<feature type="domain" description="C2H2-type" evidence="3">
    <location>
        <begin position="307"/>
        <end position="330"/>
    </location>
</feature>
<feature type="compositionally biased region" description="Low complexity" evidence="2">
    <location>
        <begin position="1"/>
        <end position="15"/>
    </location>
</feature>
<dbReference type="AlphaFoldDB" id="A0A1D2NIF2"/>
<keyword evidence="1" id="KW-0863">Zinc-finger</keyword>
<evidence type="ECO:0000259" key="3">
    <source>
        <dbReference type="PROSITE" id="PS50157"/>
    </source>
</evidence>
<feature type="region of interest" description="Disordered" evidence="2">
    <location>
        <begin position="284"/>
        <end position="306"/>
    </location>
</feature>
<dbReference type="SMART" id="SM00355">
    <property type="entry name" value="ZnF_C2H2"/>
    <property type="match status" value="1"/>
</dbReference>
<sequence>MAQLLPKAKAQAAAQGSRLAEGEQRPNKERNVHVVDAPEKDATVAFDMNQEEAVKDPNVNLSGIVKLIGDNPEDGDVVSIKTDSGDKPQTIHWKVLSPEEFHAQQPTGGLRKNKKTAGSADVAILREECDSFKIKSEPEEGMGSEDPLNDCSSTTSGGTVGFLGSSVDIQFEETQIIEIENAPGAAMTNKDGDENDVVVVVAGDELQQTQTVGSETGNNGDMDKLPIELAQGETLFSLDGIDDTESSGGNSQAEQLEKNGKDKGQALEEVKTATGEVIRLKKPRNEEKAVSQSAVRTSPHRTDDGSFPCSLCSQRFPRKLFLNNHMEEQHGVKYVFTERGRKVKLVRIPKNYDPQNMEDLDPSIRKLIKQSAGCQDLSKVVGVVTVPDPDEESVTQVTDTNAEEKNGEGEKENEEGVECGFLVDRINTAPYQKALSRGEIPFCAFSPISTQELYLLRIQDCSDSSRHMLVPASKEDVFSTPGALKRMDEQEADSNDLINYKVAIVAIARQIYSEEEKQLVVSVDPPLRKDKEKITNVKFLTLDKFADFAFLGFDGNVDEFAKNNENGEKGRNFSDQDKSNIHAETLTKVTPSPMPSPSKDKSPPRAPARRGRGGRRRGSRRSPPMPSTSASIRNHLQRQDPSYSLAHNMPSQFSLLQEVHPSTFNPTYVKMEHGESQNHPFLTQVSIPEPVVFGQDKMLSMPAPMDFPVPMPVSEVTVSTSEPGMEAVDEQTNHDIITIALDQLLPMTSGDRFSGNGASERSSRGGRRPGRKPGRKPAKEREVCENDENSLLGPRPQLNSDGSVPKRRGRPPKNRVLMQIPGPETDNSTVDADEYESIMLGKRMKLHTFE</sequence>
<feature type="compositionally biased region" description="Basic residues" evidence="2">
    <location>
        <begin position="607"/>
        <end position="620"/>
    </location>
</feature>
<accession>A0A1D2NIF2</accession>
<name>A0A1D2NIF2_ORCCI</name>
<dbReference type="OrthoDB" id="8298455at2759"/>
<reference evidence="4 5" key="1">
    <citation type="journal article" date="2016" name="Genome Biol. Evol.">
        <title>Gene Family Evolution Reflects Adaptation to Soil Environmental Stressors in the Genome of the Collembolan Orchesella cincta.</title>
        <authorList>
            <person name="Faddeeva-Vakhrusheva A."/>
            <person name="Derks M.F."/>
            <person name="Anvar S.Y."/>
            <person name="Agamennone V."/>
            <person name="Suring W."/>
            <person name="Smit S."/>
            <person name="van Straalen N.M."/>
            <person name="Roelofs D."/>
        </authorList>
    </citation>
    <scope>NUCLEOTIDE SEQUENCE [LARGE SCALE GENOMIC DNA]</scope>
    <source>
        <tissue evidence="4">Mixed pool</tissue>
    </source>
</reference>
<dbReference type="Proteomes" id="UP000094527">
    <property type="component" value="Unassembled WGS sequence"/>
</dbReference>
<feature type="region of interest" description="Disordered" evidence="2">
    <location>
        <begin position="239"/>
        <end position="265"/>
    </location>
</feature>
<feature type="compositionally biased region" description="Basic and acidic residues" evidence="2">
    <location>
        <begin position="20"/>
        <end position="32"/>
    </location>
</feature>
<feature type="region of interest" description="Disordered" evidence="2">
    <location>
        <begin position="747"/>
        <end position="832"/>
    </location>
</feature>
<feature type="region of interest" description="Disordered" evidence="2">
    <location>
        <begin position="389"/>
        <end position="414"/>
    </location>
</feature>
<evidence type="ECO:0000313" key="4">
    <source>
        <dbReference type="EMBL" id="ODN04865.1"/>
    </source>
</evidence>
<feature type="region of interest" description="Disordered" evidence="2">
    <location>
        <begin position="585"/>
        <end position="633"/>
    </location>
</feature>
<comment type="caution">
    <text evidence="4">The sequence shown here is derived from an EMBL/GenBank/DDBJ whole genome shotgun (WGS) entry which is preliminary data.</text>
</comment>
<proteinExistence type="predicted"/>
<organism evidence="4 5">
    <name type="scientific">Orchesella cincta</name>
    <name type="common">Springtail</name>
    <name type="synonym">Podura cincta</name>
    <dbReference type="NCBI Taxonomy" id="48709"/>
    <lineage>
        <taxon>Eukaryota</taxon>
        <taxon>Metazoa</taxon>
        <taxon>Ecdysozoa</taxon>
        <taxon>Arthropoda</taxon>
        <taxon>Hexapoda</taxon>
        <taxon>Collembola</taxon>
        <taxon>Entomobryomorpha</taxon>
        <taxon>Entomobryoidea</taxon>
        <taxon>Orchesellidae</taxon>
        <taxon>Orchesellinae</taxon>
        <taxon>Orchesella</taxon>
    </lineage>
</organism>
<evidence type="ECO:0000256" key="1">
    <source>
        <dbReference type="PROSITE-ProRule" id="PRU00042"/>
    </source>
</evidence>
<dbReference type="PROSITE" id="PS50157">
    <property type="entry name" value="ZINC_FINGER_C2H2_2"/>
    <property type="match status" value="1"/>
</dbReference>
<feature type="region of interest" description="Disordered" evidence="2">
    <location>
        <begin position="1"/>
        <end position="32"/>
    </location>
</feature>
<protein>
    <recommendedName>
        <fullName evidence="3">C2H2-type domain-containing protein</fullName>
    </recommendedName>
</protein>
<feature type="compositionally biased region" description="Basic residues" evidence="2">
    <location>
        <begin position="764"/>
        <end position="776"/>
    </location>
</feature>
<dbReference type="InterPro" id="IPR013087">
    <property type="entry name" value="Znf_C2H2_type"/>
</dbReference>
<dbReference type="GO" id="GO:0008270">
    <property type="term" value="F:zinc ion binding"/>
    <property type="evidence" value="ECO:0007669"/>
    <property type="project" value="UniProtKB-KW"/>
</dbReference>
<evidence type="ECO:0000256" key="2">
    <source>
        <dbReference type="SAM" id="MobiDB-lite"/>
    </source>
</evidence>